<sequence length="273" mass="28834">MSIAQPHDAQQLASIASEVAFTAGERILELRRRGVAVAASKSSEVDIVTEADRESEQLVVDALRAERPDDGVLGEEGAGIEGTSGVTWVIDPIDGTVNYLYDLPVYTVSIAATVPDAAASADGRRAIAGAVFNPRTGELFEAWEGGGSRLNGSPVTISGKRELSTALVGTGFGYTAERRAGQAAILARLLPRVRDIRRTGSAAYEICSFAAGRLDAFYEHGLQPWDYAAALLIAREAGASVIGIDDAMPPGEPGFFAADPELVHELRRTLLVP</sequence>
<dbReference type="PANTHER" id="PTHR20854">
    <property type="entry name" value="INOSITOL MONOPHOSPHATASE"/>
    <property type="match status" value="1"/>
</dbReference>
<keyword evidence="5 7" id="KW-0378">Hydrolase</keyword>
<evidence type="ECO:0000256" key="4">
    <source>
        <dbReference type="ARBA" id="ARBA00022723"/>
    </source>
</evidence>
<dbReference type="PANTHER" id="PTHR20854:SF4">
    <property type="entry name" value="INOSITOL-1-MONOPHOSPHATASE-RELATED"/>
    <property type="match status" value="1"/>
</dbReference>
<dbReference type="PROSITE" id="PS00630">
    <property type="entry name" value="IMP_2"/>
    <property type="match status" value="1"/>
</dbReference>
<proteinExistence type="inferred from homology"/>
<dbReference type="Gene3D" id="3.30.540.10">
    <property type="entry name" value="Fructose-1,6-Bisphosphatase, subunit A, domain 1"/>
    <property type="match status" value="1"/>
</dbReference>
<dbReference type="Gene3D" id="3.40.190.80">
    <property type="match status" value="1"/>
</dbReference>
<accession>A0ABX5QEE2</accession>
<dbReference type="InterPro" id="IPR020550">
    <property type="entry name" value="Inositol_monophosphatase_CS"/>
</dbReference>
<dbReference type="InterPro" id="IPR033942">
    <property type="entry name" value="IMPase"/>
</dbReference>
<evidence type="ECO:0000313" key="8">
    <source>
        <dbReference type="EMBL" id="QAB17341.1"/>
    </source>
</evidence>
<evidence type="ECO:0000256" key="2">
    <source>
        <dbReference type="ARBA" id="ARBA00001946"/>
    </source>
</evidence>
<evidence type="ECO:0000256" key="1">
    <source>
        <dbReference type="ARBA" id="ARBA00001033"/>
    </source>
</evidence>
<dbReference type="PRINTS" id="PR00377">
    <property type="entry name" value="IMPHPHTASES"/>
</dbReference>
<dbReference type="RefSeq" id="WP_128386513.1">
    <property type="nucleotide sequence ID" value="NZ_CP035037.1"/>
</dbReference>
<keyword evidence="4 7" id="KW-0479">Metal-binding</keyword>
<dbReference type="EMBL" id="CP035037">
    <property type="protein sequence ID" value="QAB17341.1"/>
    <property type="molecule type" value="Genomic_DNA"/>
</dbReference>
<organism evidence="8 9">
    <name type="scientific">Leucobacter muris</name>
    <dbReference type="NCBI Taxonomy" id="1935379"/>
    <lineage>
        <taxon>Bacteria</taxon>
        <taxon>Bacillati</taxon>
        <taxon>Actinomycetota</taxon>
        <taxon>Actinomycetes</taxon>
        <taxon>Micrococcales</taxon>
        <taxon>Microbacteriaceae</taxon>
        <taxon>Leucobacter</taxon>
    </lineage>
</organism>
<dbReference type="SUPFAM" id="SSF56655">
    <property type="entry name" value="Carbohydrate phosphatase"/>
    <property type="match status" value="1"/>
</dbReference>
<name>A0ABX5QEE2_9MICO</name>
<evidence type="ECO:0000313" key="9">
    <source>
        <dbReference type="Proteomes" id="UP000285768"/>
    </source>
</evidence>
<dbReference type="Proteomes" id="UP000285768">
    <property type="component" value="Chromosome"/>
</dbReference>
<evidence type="ECO:0000256" key="7">
    <source>
        <dbReference type="RuleBase" id="RU364068"/>
    </source>
</evidence>
<reference evidence="8 9" key="1">
    <citation type="submission" date="2019-01" db="EMBL/GenBank/DDBJ databases">
        <title>Leucobacter muris sp. nov. isolated from the nose of a laboratory mouse.</title>
        <authorList>
            <person name="Benga L."/>
            <person name="Sproeer C."/>
            <person name="Schumann P."/>
            <person name="Verbarg S."/>
            <person name="Bunk B."/>
            <person name="Engelhardt E."/>
            <person name="Benten P.M."/>
            <person name="Sager M."/>
        </authorList>
    </citation>
    <scope>NUCLEOTIDE SEQUENCE [LARGE SCALE GENOMIC DNA]</scope>
    <source>
        <strain evidence="8 9">DSM 101948</strain>
    </source>
</reference>
<evidence type="ECO:0000256" key="6">
    <source>
        <dbReference type="ARBA" id="ARBA00022842"/>
    </source>
</evidence>
<dbReference type="EC" id="3.1.3.25" evidence="7"/>
<protein>
    <recommendedName>
        <fullName evidence="7">Inositol-1-monophosphatase</fullName>
        <ecNumber evidence="7">3.1.3.25</ecNumber>
    </recommendedName>
</protein>
<comment type="similarity">
    <text evidence="3 7">Belongs to the inositol monophosphatase superfamily.</text>
</comment>
<evidence type="ECO:0000256" key="5">
    <source>
        <dbReference type="ARBA" id="ARBA00022801"/>
    </source>
</evidence>
<dbReference type="PROSITE" id="PS00629">
    <property type="entry name" value="IMP_1"/>
    <property type="match status" value="1"/>
</dbReference>
<gene>
    <name evidence="8" type="ORF">Leucomu_04875</name>
</gene>
<dbReference type="Pfam" id="PF00459">
    <property type="entry name" value="Inositol_P"/>
    <property type="match status" value="1"/>
</dbReference>
<dbReference type="InterPro" id="IPR020583">
    <property type="entry name" value="Inositol_monoP_metal-BS"/>
</dbReference>
<keyword evidence="9" id="KW-1185">Reference proteome</keyword>
<dbReference type="CDD" id="cd01639">
    <property type="entry name" value="IMPase"/>
    <property type="match status" value="1"/>
</dbReference>
<comment type="cofactor">
    <cofactor evidence="2 7">
        <name>Mg(2+)</name>
        <dbReference type="ChEBI" id="CHEBI:18420"/>
    </cofactor>
</comment>
<evidence type="ECO:0000256" key="3">
    <source>
        <dbReference type="ARBA" id="ARBA00009759"/>
    </source>
</evidence>
<keyword evidence="6 7" id="KW-0460">Magnesium</keyword>
<comment type="catalytic activity">
    <reaction evidence="1 7">
        <text>a myo-inositol phosphate + H2O = myo-inositol + phosphate</text>
        <dbReference type="Rhea" id="RHEA:24056"/>
        <dbReference type="ChEBI" id="CHEBI:15377"/>
        <dbReference type="ChEBI" id="CHEBI:17268"/>
        <dbReference type="ChEBI" id="CHEBI:43474"/>
        <dbReference type="ChEBI" id="CHEBI:84139"/>
        <dbReference type="EC" id="3.1.3.25"/>
    </reaction>
</comment>
<dbReference type="InterPro" id="IPR000760">
    <property type="entry name" value="Inositol_monophosphatase-like"/>
</dbReference>